<dbReference type="InterPro" id="IPR030393">
    <property type="entry name" value="G_ENGB_dom"/>
</dbReference>
<dbReference type="GO" id="GO:0005739">
    <property type="term" value="C:mitochondrion"/>
    <property type="evidence" value="ECO:0007669"/>
    <property type="project" value="TreeGrafter"/>
</dbReference>
<sequence>MFMFTSRNRELCRHTLKNSLSRFRTSKEGNIDLFTDPSNELQKWLKIPLFRKDEKPFAPDEITIKKAGRLFRPSNTNKIQFVKSVFDNPEHYPVYKKPNLPEILFLGYSNSGKSTLIKALFKHNEELVRTSSKPGHTQLLNFFQAGDQFVLVDAPGYGQNEPENFRPAVEKYLETRKNLRRTFLLIDSSIGMLRKDKRAIKMLERHQRPFALIMTKIDTTPTSIKLTNLMEMQRIRDEYSSPFCYPQPFLVSGLTYEGLGFLQAFITHETTDHVVDENINVLHN</sequence>
<evidence type="ECO:0000256" key="2">
    <source>
        <dbReference type="ARBA" id="ARBA00009638"/>
    </source>
</evidence>
<dbReference type="AlphaFoldDB" id="T1IQD1"/>
<protein>
    <recommendedName>
        <fullName evidence="3">GTP-binding protein 8</fullName>
    </recommendedName>
</protein>
<dbReference type="EMBL" id="JH431303">
    <property type="status" value="NOT_ANNOTATED_CDS"/>
    <property type="molecule type" value="Genomic_DNA"/>
</dbReference>
<dbReference type="PANTHER" id="PTHR46498:SF1">
    <property type="entry name" value="GTP-BINDING PROTEIN 8"/>
    <property type="match status" value="1"/>
</dbReference>
<keyword evidence="4" id="KW-0479">Metal-binding</keyword>
<dbReference type="eggNOG" id="KOG2486">
    <property type="taxonomic scope" value="Eukaryota"/>
</dbReference>
<dbReference type="STRING" id="126957.T1IQD1"/>
<proteinExistence type="inferred from homology"/>
<dbReference type="EnsemblMetazoa" id="SMAR003242-RA">
    <property type="protein sequence ID" value="SMAR003242-PA"/>
    <property type="gene ID" value="SMAR003242"/>
</dbReference>
<reference evidence="10" key="1">
    <citation type="submission" date="2011-05" db="EMBL/GenBank/DDBJ databases">
        <authorList>
            <person name="Richards S.R."/>
            <person name="Qu J."/>
            <person name="Jiang H."/>
            <person name="Jhangiani S.N."/>
            <person name="Agravi P."/>
            <person name="Goodspeed R."/>
            <person name="Gross S."/>
            <person name="Mandapat C."/>
            <person name="Jackson L."/>
            <person name="Mathew T."/>
            <person name="Pu L."/>
            <person name="Thornton R."/>
            <person name="Saada N."/>
            <person name="Wilczek-Boney K.B."/>
            <person name="Lee S."/>
            <person name="Kovar C."/>
            <person name="Wu Y."/>
            <person name="Scherer S.E."/>
            <person name="Worley K.C."/>
            <person name="Muzny D.M."/>
            <person name="Gibbs R."/>
        </authorList>
    </citation>
    <scope>NUCLEOTIDE SEQUENCE</scope>
    <source>
        <strain evidence="10">Brora</strain>
    </source>
</reference>
<reference evidence="9" key="2">
    <citation type="submission" date="2015-02" db="UniProtKB">
        <authorList>
            <consortium name="EnsemblMetazoa"/>
        </authorList>
    </citation>
    <scope>IDENTIFICATION</scope>
</reference>
<keyword evidence="10" id="KW-1185">Reference proteome</keyword>
<comment type="cofactor">
    <cofactor evidence="1">
        <name>Mg(2+)</name>
        <dbReference type="ChEBI" id="CHEBI:18420"/>
    </cofactor>
</comment>
<accession>T1IQD1</accession>
<evidence type="ECO:0000256" key="1">
    <source>
        <dbReference type="ARBA" id="ARBA00001946"/>
    </source>
</evidence>
<dbReference type="Pfam" id="PF01926">
    <property type="entry name" value="MMR_HSR1"/>
    <property type="match status" value="1"/>
</dbReference>
<evidence type="ECO:0000256" key="3">
    <source>
        <dbReference type="ARBA" id="ARBA00015370"/>
    </source>
</evidence>
<keyword evidence="6" id="KW-0460">Magnesium</keyword>
<evidence type="ECO:0000256" key="7">
    <source>
        <dbReference type="ARBA" id="ARBA00023134"/>
    </source>
</evidence>
<dbReference type="PROSITE" id="PS51706">
    <property type="entry name" value="G_ENGB"/>
    <property type="match status" value="1"/>
</dbReference>
<dbReference type="SUPFAM" id="SSF52540">
    <property type="entry name" value="P-loop containing nucleoside triphosphate hydrolases"/>
    <property type="match status" value="1"/>
</dbReference>
<evidence type="ECO:0000256" key="6">
    <source>
        <dbReference type="ARBA" id="ARBA00022842"/>
    </source>
</evidence>
<evidence type="ECO:0000256" key="4">
    <source>
        <dbReference type="ARBA" id="ARBA00022723"/>
    </source>
</evidence>
<dbReference type="GO" id="GO:0005525">
    <property type="term" value="F:GTP binding"/>
    <property type="evidence" value="ECO:0007669"/>
    <property type="project" value="UniProtKB-KW"/>
</dbReference>
<evidence type="ECO:0000256" key="5">
    <source>
        <dbReference type="ARBA" id="ARBA00022741"/>
    </source>
</evidence>
<name>T1IQD1_STRMM</name>
<evidence type="ECO:0000259" key="8">
    <source>
        <dbReference type="PROSITE" id="PS51706"/>
    </source>
</evidence>
<keyword evidence="5" id="KW-0547">Nucleotide-binding</keyword>
<dbReference type="InterPro" id="IPR052279">
    <property type="entry name" value="EngB_GTPase"/>
</dbReference>
<dbReference type="Gene3D" id="3.40.50.300">
    <property type="entry name" value="P-loop containing nucleotide triphosphate hydrolases"/>
    <property type="match status" value="1"/>
</dbReference>
<keyword evidence="7" id="KW-0342">GTP-binding</keyword>
<organism evidence="9 10">
    <name type="scientific">Strigamia maritima</name>
    <name type="common">European centipede</name>
    <name type="synonym">Geophilus maritimus</name>
    <dbReference type="NCBI Taxonomy" id="126957"/>
    <lineage>
        <taxon>Eukaryota</taxon>
        <taxon>Metazoa</taxon>
        <taxon>Ecdysozoa</taxon>
        <taxon>Arthropoda</taxon>
        <taxon>Myriapoda</taxon>
        <taxon>Chilopoda</taxon>
        <taxon>Pleurostigmophora</taxon>
        <taxon>Geophilomorpha</taxon>
        <taxon>Linotaeniidae</taxon>
        <taxon>Strigamia</taxon>
    </lineage>
</organism>
<evidence type="ECO:0000313" key="10">
    <source>
        <dbReference type="Proteomes" id="UP000014500"/>
    </source>
</evidence>
<feature type="domain" description="EngB-type G" evidence="8">
    <location>
        <begin position="99"/>
        <end position="272"/>
    </location>
</feature>
<dbReference type="PANTHER" id="PTHR46498">
    <property type="entry name" value="GTP-BINDING PROTEIN 8"/>
    <property type="match status" value="1"/>
</dbReference>
<dbReference type="PhylomeDB" id="T1IQD1"/>
<dbReference type="CDD" id="cd01876">
    <property type="entry name" value="YihA_EngB"/>
    <property type="match status" value="1"/>
</dbReference>
<dbReference type="GO" id="GO:0046872">
    <property type="term" value="F:metal ion binding"/>
    <property type="evidence" value="ECO:0007669"/>
    <property type="project" value="UniProtKB-KW"/>
</dbReference>
<dbReference type="Proteomes" id="UP000014500">
    <property type="component" value="Unassembled WGS sequence"/>
</dbReference>
<dbReference type="InterPro" id="IPR006073">
    <property type="entry name" value="GTP-bd"/>
</dbReference>
<comment type="similarity">
    <text evidence="2">Belongs to the TRAFAC class TrmE-Era-EngA-EngB-Septin-like GTPase superfamily. EngB GTPase family.</text>
</comment>
<dbReference type="HOGENOM" id="CLU_033732_5_0_1"/>
<dbReference type="InterPro" id="IPR027417">
    <property type="entry name" value="P-loop_NTPase"/>
</dbReference>
<evidence type="ECO:0000313" key="9">
    <source>
        <dbReference type="EnsemblMetazoa" id="SMAR003242-PA"/>
    </source>
</evidence>
<dbReference type="NCBIfam" id="TIGR03598">
    <property type="entry name" value="GTPase_YsxC"/>
    <property type="match status" value="1"/>
</dbReference>
<dbReference type="InterPro" id="IPR019987">
    <property type="entry name" value="GTP-bd_ribosome_bio_YsxC"/>
</dbReference>